<keyword evidence="1" id="KW-0346">Stress response</keyword>
<evidence type="ECO:0000256" key="2">
    <source>
        <dbReference type="PROSITE-ProRule" id="PRU00285"/>
    </source>
</evidence>
<name>A0A090L4H2_STRRB</name>
<dbReference type="PRINTS" id="PR00299">
    <property type="entry name" value="ACRYSTALLIN"/>
</dbReference>
<dbReference type="AlphaFoldDB" id="A0A090L4H2"/>
<gene>
    <name evidence="5 7 8" type="ORF">SRAE_1000066200</name>
</gene>
<protein>
    <submittedName>
        <fullName evidence="5 7">Protein lethal(2)essential for life</fullName>
    </submittedName>
</protein>
<reference evidence="7" key="2">
    <citation type="submission" date="2020-12" db="UniProtKB">
        <authorList>
            <consortium name="WormBaseParasite"/>
        </authorList>
    </citation>
    <scope>IDENTIFICATION</scope>
</reference>
<dbReference type="RefSeq" id="XP_024501591.1">
    <property type="nucleotide sequence ID" value="XM_024647522.1"/>
</dbReference>
<evidence type="ECO:0000313" key="8">
    <source>
        <dbReference type="WormBase" id="SRAE_1000066200"/>
    </source>
</evidence>
<dbReference type="Proteomes" id="UP000035682">
    <property type="component" value="Unplaced"/>
</dbReference>
<evidence type="ECO:0000259" key="4">
    <source>
        <dbReference type="PROSITE" id="PS01031"/>
    </source>
</evidence>
<dbReference type="CDD" id="cd06526">
    <property type="entry name" value="metazoan_ACD"/>
    <property type="match status" value="1"/>
</dbReference>
<reference evidence="5 6" key="1">
    <citation type="submission" date="2014-09" db="EMBL/GenBank/DDBJ databases">
        <authorList>
            <person name="Martin A.A."/>
        </authorList>
    </citation>
    <scope>NUCLEOTIDE SEQUENCE</scope>
    <source>
        <strain evidence="6">ED321</strain>
        <strain evidence="5">ED321 Heterogonic</strain>
    </source>
</reference>
<dbReference type="STRING" id="34506.A0A090L4H2"/>
<evidence type="ECO:0000313" key="6">
    <source>
        <dbReference type="Proteomes" id="UP000035682"/>
    </source>
</evidence>
<dbReference type="OMA" id="FRNISPY"/>
<evidence type="ECO:0000256" key="1">
    <source>
        <dbReference type="ARBA" id="ARBA00023016"/>
    </source>
</evidence>
<keyword evidence="6" id="KW-1185">Reference proteome</keyword>
<dbReference type="PANTHER" id="PTHR45640:SF13">
    <property type="entry name" value="HEAT SHOCK PROTEIN 22-RELATED"/>
    <property type="match status" value="1"/>
</dbReference>
<dbReference type="Gene3D" id="2.60.40.790">
    <property type="match status" value="1"/>
</dbReference>
<evidence type="ECO:0000313" key="5">
    <source>
        <dbReference type="EMBL" id="CEF62389.1"/>
    </source>
</evidence>
<dbReference type="PANTHER" id="PTHR45640">
    <property type="entry name" value="HEAT SHOCK PROTEIN HSP-12.2-RELATED"/>
    <property type="match status" value="1"/>
</dbReference>
<dbReference type="CTD" id="36374754"/>
<evidence type="ECO:0000256" key="3">
    <source>
        <dbReference type="RuleBase" id="RU003616"/>
    </source>
</evidence>
<dbReference type="InterPro" id="IPR008978">
    <property type="entry name" value="HSP20-like_chaperone"/>
</dbReference>
<organism evidence="5">
    <name type="scientific">Strongyloides ratti</name>
    <name type="common">Parasitic roundworm</name>
    <dbReference type="NCBI Taxonomy" id="34506"/>
    <lineage>
        <taxon>Eukaryota</taxon>
        <taxon>Metazoa</taxon>
        <taxon>Ecdysozoa</taxon>
        <taxon>Nematoda</taxon>
        <taxon>Chromadorea</taxon>
        <taxon>Rhabditida</taxon>
        <taxon>Tylenchina</taxon>
        <taxon>Panagrolaimomorpha</taxon>
        <taxon>Strongyloidoidea</taxon>
        <taxon>Strongyloididae</taxon>
        <taxon>Strongyloides</taxon>
    </lineage>
</organism>
<dbReference type="EMBL" id="LN609528">
    <property type="protein sequence ID" value="CEF62389.1"/>
    <property type="molecule type" value="Genomic_DNA"/>
</dbReference>
<evidence type="ECO:0000313" key="7">
    <source>
        <dbReference type="WBParaSite" id="SRAE_1000066200.1"/>
    </source>
</evidence>
<dbReference type="PROSITE" id="PS01031">
    <property type="entry name" value="SHSP"/>
    <property type="match status" value="1"/>
</dbReference>
<dbReference type="WormBase" id="SRAE_1000066200">
    <property type="protein sequence ID" value="SRP06550"/>
    <property type="gene ID" value="WBGene00257259"/>
</dbReference>
<dbReference type="InterPro" id="IPR001436">
    <property type="entry name" value="Alpha-crystallin/sHSP_animal"/>
</dbReference>
<dbReference type="SUPFAM" id="SSF49764">
    <property type="entry name" value="HSP20-like chaperones"/>
    <property type="match status" value="1"/>
</dbReference>
<proteinExistence type="inferred from homology"/>
<dbReference type="GeneID" id="36374754"/>
<comment type="similarity">
    <text evidence="2 3">Belongs to the small heat shock protein (HSP20) family.</text>
</comment>
<dbReference type="GO" id="GO:0051082">
    <property type="term" value="F:unfolded protein binding"/>
    <property type="evidence" value="ECO:0007669"/>
    <property type="project" value="TreeGrafter"/>
</dbReference>
<dbReference type="GO" id="GO:0005737">
    <property type="term" value="C:cytoplasm"/>
    <property type="evidence" value="ECO:0007669"/>
    <property type="project" value="TreeGrafter"/>
</dbReference>
<dbReference type="OrthoDB" id="1431247at2759"/>
<sequence>MAGRWLMKPLIRDPFFASSLREARKLYDELDHALMMPQYWHGKSLTDSHKFGQGCPEIVDNEKEFKVKMDVSHFTPEELKVSIKNKCLQVEAEHEEKSDEYGTIKRSFVRRYSLPPGIKEENVTSELNKDGILTIGGAKMEIEEDKTKEVPIKLK</sequence>
<dbReference type="Pfam" id="PF00011">
    <property type="entry name" value="HSP20"/>
    <property type="match status" value="1"/>
</dbReference>
<dbReference type="WBParaSite" id="SRAE_1000066200.1">
    <property type="protein sequence ID" value="SRAE_1000066200.1"/>
    <property type="gene ID" value="WBGene00257259"/>
</dbReference>
<accession>A0A090L4H2</accession>
<dbReference type="GO" id="GO:0005634">
    <property type="term" value="C:nucleus"/>
    <property type="evidence" value="ECO:0007669"/>
    <property type="project" value="TreeGrafter"/>
</dbReference>
<dbReference type="GO" id="GO:0009408">
    <property type="term" value="P:response to heat"/>
    <property type="evidence" value="ECO:0007669"/>
    <property type="project" value="TreeGrafter"/>
</dbReference>
<dbReference type="GO" id="GO:0042026">
    <property type="term" value="P:protein refolding"/>
    <property type="evidence" value="ECO:0007669"/>
    <property type="project" value="TreeGrafter"/>
</dbReference>
<dbReference type="InterPro" id="IPR002068">
    <property type="entry name" value="A-crystallin/Hsp20_dom"/>
</dbReference>
<feature type="domain" description="SHSP" evidence="4">
    <location>
        <begin position="46"/>
        <end position="155"/>
    </location>
</feature>
<dbReference type="eggNOG" id="KOG3591">
    <property type="taxonomic scope" value="Eukaryota"/>
</dbReference>